<gene>
    <name evidence="1" type="ORF">FIBSPDRAFT_864576</name>
</gene>
<evidence type="ECO:0000313" key="1">
    <source>
        <dbReference type="EMBL" id="KZP17732.1"/>
    </source>
</evidence>
<reference evidence="1 2" key="1">
    <citation type="journal article" date="2016" name="Mol. Biol. Evol.">
        <title>Comparative Genomics of Early-Diverging Mushroom-Forming Fungi Provides Insights into the Origins of Lignocellulose Decay Capabilities.</title>
        <authorList>
            <person name="Nagy L.G."/>
            <person name="Riley R."/>
            <person name="Tritt A."/>
            <person name="Adam C."/>
            <person name="Daum C."/>
            <person name="Floudas D."/>
            <person name="Sun H."/>
            <person name="Yadav J.S."/>
            <person name="Pangilinan J."/>
            <person name="Larsson K.H."/>
            <person name="Matsuura K."/>
            <person name="Barry K."/>
            <person name="Labutti K."/>
            <person name="Kuo R."/>
            <person name="Ohm R.A."/>
            <person name="Bhattacharya S.S."/>
            <person name="Shirouzu T."/>
            <person name="Yoshinaga Y."/>
            <person name="Martin F.M."/>
            <person name="Grigoriev I.V."/>
            <person name="Hibbett D.S."/>
        </authorList>
    </citation>
    <scope>NUCLEOTIDE SEQUENCE [LARGE SCALE GENOMIC DNA]</scope>
    <source>
        <strain evidence="1 2">CBS 109695</strain>
    </source>
</reference>
<accession>A0A166GDQ6</accession>
<protein>
    <submittedName>
        <fullName evidence="1">Uncharacterized protein</fullName>
    </submittedName>
</protein>
<dbReference type="EMBL" id="KV417579">
    <property type="protein sequence ID" value="KZP17732.1"/>
    <property type="molecule type" value="Genomic_DNA"/>
</dbReference>
<organism evidence="1 2">
    <name type="scientific">Athelia psychrophila</name>
    <dbReference type="NCBI Taxonomy" id="1759441"/>
    <lineage>
        <taxon>Eukaryota</taxon>
        <taxon>Fungi</taxon>
        <taxon>Dikarya</taxon>
        <taxon>Basidiomycota</taxon>
        <taxon>Agaricomycotina</taxon>
        <taxon>Agaricomycetes</taxon>
        <taxon>Agaricomycetidae</taxon>
        <taxon>Atheliales</taxon>
        <taxon>Atheliaceae</taxon>
        <taxon>Athelia</taxon>
    </lineage>
</organism>
<name>A0A166GDQ6_9AGAM</name>
<feature type="non-terminal residue" evidence="1">
    <location>
        <position position="1"/>
    </location>
</feature>
<dbReference type="OrthoDB" id="3041344at2759"/>
<evidence type="ECO:0000313" key="2">
    <source>
        <dbReference type="Proteomes" id="UP000076532"/>
    </source>
</evidence>
<dbReference type="Proteomes" id="UP000076532">
    <property type="component" value="Unassembled WGS sequence"/>
</dbReference>
<sequence length="76" mass="8697">TDTASERTFPLNNDIDGLRLSCDWNMLTSYEDGKFDSCKGDSDLPMEIYDGKTWLVPPHVPNNLHPFLTLHIHGRH</sequence>
<dbReference type="AlphaFoldDB" id="A0A166GDQ6"/>
<proteinExistence type="predicted"/>
<keyword evidence="2" id="KW-1185">Reference proteome</keyword>